<gene>
    <name evidence="3" type="ORF">C7959_1146</name>
</gene>
<dbReference type="InterPro" id="IPR014777">
    <property type="entry name" value="4pyrrole_Mease_sub1"/>
</dbReference>
<dbReference type="SUPFAM" id="SSF101386">
    <property type="entry name" value="all-alpha NTP pyrophosphatases"/>
    <property type="match status" value="2"/>
</dbReference>
<dbReference type="NCBIfam" id="NF007113">
    <property type="entry name" value="PRK09562.1"/>
    <property type="match status" value="1"/>
</dbReference>
<dbReference type="InterPro" id="IPR048011">
    <property type="entry name" value="NTP-PPase_MazG-like_C"/>
</dbReference>
<dbReference type="InterPro" id="IPR048015">
    <property type="entry name" value="NTP-PPase_MazG-like_N"/>
</dbReference>
<accession>A0A4R8H812</accession>
<dbReference type="FunFam" id="1.10.287.1080:FF:000001">
    <property type="entry name" value="Nucleoside triphosphate pyrophosphohydrolase"/>
    <property type="match status" value="1"/>
</dbReference>
<feature type="domain" description="NTP pyrophosphohydrolase MazG-like" evidence="2">
    <location>
        <begin position="391"/>
        <end position="447"/>
    </location>
</feature>
<dbReference type="GO" id="GO:0046052">
    <property type="term" value="P:UTP catabolic process"/>
    <property type="evidence" value="ECO:0007669"/>
    <property type="project" value="TreeGrafter"/>
</dbReference>
<dbReference type="RefSeq" id="WP_134116814.1">
    <property type="nucleotide sequence ID" value="NZ_SOEG01000014.1"/>
</dbReference>
<dbReference type="Pfam" id="PF03819">
    <property type="entry name" value="MazG"/>
    <property type="match status" value="2"/>
</dbReference>
<dbReference type="PIRSF" id="PIRSF002845">
    <property type="entry name" value="Ttrprl_mtas_MazG"/>
    <property type="match status" value="1"/>
</dbReference>
<dbReference type="NCBIfam" id="TIGR00444">
    <property type="entry name" value="mazG"/>
    <property type="match status" value="1"/>
</dbReference>
<reference evidence="3 4" key="1">
    <citation type="submission" date="2019-03" db="EMBL/GenBank/DDBJ databases">
        <title>Subsurface microbial communities from deep shales in Ohio and West Virginia, USA.</title>
        <authorList>
            <person name="Wrighton K."/>
        </authorList>
    </citation>
    <scope>NUCLEOTIDE SEQUENCE [LARGE SCALE GENOMIC DNA]</scope>
    <source>
        <strain evidence="3 4">MSL 6dP</strain>
    </source>
</reference>
<dbReference type="InterPro" id="IPR035996">
    <property type="entry name" value="4pyrrol_Methylase_sf"/>
</dbReference>
<dbReference type="GO" id="GO:0006203">
    <property type="term" value="P:dGTP catabolic process"/>
    <property type="evidence" value="ECO:0007669"/>
    <property type="project" value="TreeGrafter"/>
</dbReference>
<dbReference type="GO" id="GO:0008168">
    <property type="term" value="F:methyltransferase activity"/>
    <property type="evidence" value="ECO:0007669"/>
    <property type="project" value="UniProtKB-KW"/>
</dbReference>
<dbReference type="InterPro" id="IPR011551">
    <property type="entry name" value="NTP_PyrPHydrolase_MazG"/>
</dbReference>
<dbReference type="AlphaFoldDB" id="A0A4R8H812"/>
<evidence type="ECO:0000313" key="3">
    <source>
        <dbReference type="EMBL" id="TDX51258.1"/>
    </source>
</evidence>
<keyword evidence="3" id="KW-0808">Transferase</keyword>
<dbReference type="GO" id="GO:0046081">
    <property type="term" value="P:dUTP catabolic process"/>
    <property type="evidence" value="ECO:0007669"/>
    <property type="project" value="TreeGrafter"/>
</dbReference>
<dbReference type="Proteomes" id="UP000295832">
    <property type="component" value="Unassembled WGS sequence"/>
</dbReference>
<keyword evidence="3" id="KW-0489">Methyltransferase</keyword>
<dbReference type="InterPro" id="IPR035013">
    <property type="entry name" value="YabN_N"/>
</dbReference>
<dbReference type="InterPro" id="IPR004518">
    <property type="entry name" value="MazG-like_dom"/>
</dbReference>
<dbReference type="Gene3D" id="3.40.1010.10">
    <property type="entry name" value="Cobalt-precorrin-4 Transmethylase, Domain 1"/>
    <property type="match status" value="1"/>
</dbReference>
<dbReference type="PANTHER" id="PTHR30522">
    <property type="entry name" value="NUCLEOSIDE TRIPHOSPHATE PYROPHOSPHOHYDROLASE"/>
    <property type="match status" value="1"/>
</dbReference>
<dbReference type="GO" id="GO:0046047">
    <property type="term" value="P:TTP catabolic process"/>
    <property type="evidence" value="ECO:0007669"/>
    <property type="project" value="TreeGrafter"/>
</dbReference>
<dbReference type="CDD" id="cd11723">
    <property type="entry name" value="YabN_N_like"/>
    <property type="match status" value="1"/>
</dbReference>
<comment type="caution">
    <text evidence="3">The sequence shown here is derived from an EMBL/GenBank/DDBJ whole genome shotgun (WGS) entry which is preliminary data.</text>
</comment>
<dbReference type="CDD" id="cd11529">
    <property type="entry name" value="NTP-PPase_MazG_Cterm"/>
    <property type="match status" value="1"/>
</dbReference>
<name>A0A4R8H812_9FIRM</name>
<dbReference type="Gene3D" id="1.10.287.1080">
    <property type="entry name" value="MazG-like"/>
    <property type="match status" value="2"/>
</dbReference>
<dbReference type="CDD" id="cd11528">
    <property type="entry name" value="NTP-PPase_MazG_Nterm"/>
    <property type="match status" value="1"/>
</dbReference>
<dbReference type="GO" id="GO:0047429">
    <property type="term" value="F:nucleoside triphosphate diphosphatase activity"/>
    <property type="evidence" value="ECO:0007669"/>
    <property type="project" value="InterPro"/>
</dbReference>
<dbReference type="GO" id="GO:0046061">
    <property type="term" value="P:dATP catabolic process"/>
    <property type="evidence" value="ECO:0007669"/>
    <property type="project" value="TreeGrafter"/>
</dbReference>
<dbReference type="InterPro" id="IPR024180">
    <property type="entry name" value="Tetrapyrrole_Mease/MazG_pred"/>
</dbReference>
<dbReference type="STRING" id="926561.GCA_000379025_01072"/>
<dbReference type="FunFam" id="1.10.287.1080:FF:000003">
    <property type="entry name" value="Nucleoside triphosphate pyrophosphohydrolase"/>
    <property type="match status" value="1"/>
</dbReference>
<protein>
    <submittedName>
        <fullName evidence="3">Tetrapyrrole methylase family protein/MazG family protein</fullName>
    </submittedName>
</protein>
<feature type="domain" description="NTP pyrophosphohydrolase MazG-like" evidence="2">
    <location>
        <begin position="248"/>
        <end position="321"/>
    </location>
</feature>
<proteinExistence type="predicted"/>
<dbReference type="GO" id="GO:0006950">
    <property type="term" value="P:response to stress"/>
    <property type="evidence" value="ECO:0007669"/>
    <property type="project" value="UniProtKB-ARBA"/>
</dbReference>
<sequence length="480" mass="55303">MLQIIGLGAGGLKLLTLEAYKSLKNADVIYLRTEHHPAVKELKEENIEFESFDYLYEQGENFAVVYRNISNKIIDLTKKKKDIIYAVPGHPLVAEDTVQQITNKLSDDEYKVIAGPSFIDAIFTSLEIDPVNGIKVLDGLNFIERDLEPSIATIITQVYNRNIASNVKLTLMEIYPDDFKVKVLRGAGLEDERIEEISLYELDHLPWIDHLTSLYIPAHKENTKQFNRLLEIMEILRSSDGCPWDLEQNHHSLKKHLIEESYEVIERIEKEDFFGLANELGDVLLQIVFHAQIAKEDGTFNIYDVISEVIEKMLRRHPHIFAQVEVENSTEVLENWEAIKKKEKMKQGETRESILDDVPIQLPALIQAQKIQNKASKVGFDWPEVDGAITKVNEEIEELLESIEKGNLDGIKEEFGDLIFSLVNVARFLNIDSEECLRNTINKFKSRFKFIEDKVCEEDQSLEELSLERLDLLWEESKSN</sequence>
<dbReference type="InterPro" id="IPR000878">
    <property type="entry name" value="4pyrrol_Mease"/>
</dbReference>
<evidence type="ECO:0000313" key="4">
    <source>
        <dbReference type="Proteomes" id="UP000295832"/>
    </source>
</evidence>
<dbReference type="Pfam" id="PF00590">
    <property type="entry name" value="TP_methylase"/>
    <property type="match status" value="1"/>
</dbReference>
<keyword evidence="4" id="KW-1185">Reference proteome</keyword>
<dbReference type="PANTHER" id="PTHR30522:SF0">
    <property type="entry name" value="NUCLEOSIDE TRIPHOSPHATE PYROPHOSPHOHYDROLASE"/>
    <property type="match status" value="1"/>
</dbReference>
<dbReference type="GO" id="GO:0032259">
    <property type="term" value="P:methylation"/>
    <property type="evidence" value="ECO:0007669"/>
    <property type="project" value="UniProtKB-KW"/>
</dbReference>
<evidence type="ECO:0000259" key="2">
    <source>
        <dbReference type="Pfam" id="PF03819"/>
    </source>
</evidence>
<dbReference type="SUPFAM" id="SSF53790">
    <property type="entry name" value="Tetrapyrrole methylase"/>
    <property type="match status" value="1"/>
</dbReference>
<feature type="domain" description="Tetrapyrrole methylase" evidence="1">
    <location>
        <begin position="2"/>
        <end position="202"/>
    </location>
</feature>
<organism evidence="3 4">
    <name type="scientific">Orenia marismortui</name>
    <dbReference type="NCBI Taxonomy" id="46469"/>
    <lineage>
        <taxon>Bacteria</taxon>
        <taxon>Bacillati</taxon>
        <taxon>Bacillota</taxon>
        <taxon>Clostridia</taxon>
        <taxon>Halanaerobiales</taxon>
        <taxon>Halobacteroidaceae</taxon>
        <taxon>Orenia</taxon>
    </lineage>
</organism>
<evidence type="ECO:0000259" key="1">
    <source>
        <dbReference type="Pfam" id="PF00590"/>
    </source>
</evidence>
<dbReference type="EMBL" id="SOEG01000014">
    <property type="protein sequence ID" value="TDX51258.1"/>
    <property type="molecule type" value="Genomic_DNA"/>
</dbReference>
<dbReference type="GO" id="GO:0046076">
    <property type="term" value="P:dTTP catabolic process"/>
    <property type="evidence" value="ECO:0007669"/>
    <property type="project" value="TreeGrafter"/>
</dbReference>